<keyword evidence="1" id="KW-1133">Transmembrane helix</keyword>
<dbReference type="OrthoDB" id="306876at2759"/>
<organism evidence="2 3">
    <name type="scientific">Penicillium canariense</name>
    <dbReference type="NCBI Taxonomy" id="189055"/>
    <lineage>
        <taxon>Eukaryota</taxon>
        <taxon>Fungi</taxon>
        <taxon>Dikarya</taxon>
        <taxon>Ascomycota</taxon>
        <taxon>Pezizomycotina</taxon>
        <taxon>Eurotiomycetes</taxon>
        <taxon>Eurotiomycetidae</taxon>
        <taxon>Eurotiales</taxon>
        <taxon>Aspergillaceae</taxon>
        <taxon>Penicillium</taxon>
    </lineage>
</organism>
<feature type="transmembrane region" description="Helical" evidence="1">
    <location>
        <begin position="93"/>
        <end position="113"/>
    </location>
</feature>
<keyword evidence="1" id="KW-0812">Transmembrane</keyword>
<dbReference type="AlphaFoldDB" id="A0A9W9LP82"/>
<dbReference type="EMBL" id="JAPQKN010000003">
    <property type="protein sequence ID" value="KAJ5167468.1"/>
    <property type="molecule type" value="Genomic_DNA"/>
</dbReference>
<feature type="transmembrane region" description="Helical" evidence="1">
    <location>
        <begin position="53"/>
        <end position="72"/>
    </location>
</feature>
<keyword evidence="3" id="KW-1185">Reference proteome</keyword>
<feature type="transmembrane region" description="Helical" evidence="1">
    <location>
        <begin position="21"/>
        <end position="41"/>
    </location>
</feature>
<dbReference type="Proteomes" id="UP001149163">
    <property type="component" value="Unassembled WGS sequence"/>
</dbReference>
<comment type="caution">
    <text evidence="2">The sequence shown here is derived from an EMBL/GenBank/DDBJ whole genome shotgun (WGS) entry which is preliminary data.</text>
</comment>
<sequence length="151" mass="16582">MDRKKATTTLLYAKYEENKDWLLVLLSQLLAVFMNGVAKFLQTEGIYTVHPLQIIGLRMSLTILTIACYWAWRVVSSSRPPSEQNIAREERTSLQALLLVRGVAGAFGVIGFYCNLFDLSPPVGSHGAQLPGSGGSLRDHGNNFLTLSLVG</sequence>
<evidence type="ECO:0008006" key="4">
    <source>
        <dbReference type="Google" id="ProtNLM"/>
    </source>
</evidence>
<accession>A0A9W9LP82</accession>
<proteinExistence type="predicted"/>
<keyword evidence="1" id="KW-0472">Membrane</keyword>
<dbReference type="GeneID" id="81427550"/>
<name>A0A9W9LP82_9EURO</name>
<evidence type="ECO:0000256" key="1">
    <source>
        <dbReference type="SAM" id="Phobius"/>
    </source>
</evidence>
<protein>
    <recommendedName>
        <fullName evidence="4">EamA domain-containing protein</fullName>
    </recommendedName>
</protein>
<evidence type="ECO:0000313" key="2">
    <source>
        <dbReference type="EMBL" id="KAJ5167468.1"/>
    </source>
</evidence>
<reference evidence="2" key="2">
    <citation type="journal article" date="2023" name="IMA Fungus">
        <title>Comparative genomic study of the Penicillium genus elucidates a diverse pangenome and 15 lateral gene transfer events.</title>
        <authorList>
            <person name="Petersen C."/>
            <person name="Sorensen T."/>
            <person name="Nielsen M.R."/>
            <person name="Sondergaard T.E."/>
            <person name="Sorensen J.L."/>
            <person name="Fitzpatrick D.A."/>
            <person name="Frisvad J.C."/>
            <person name="Nielsen K.L."/>
        </authorList>
    </citation>
    <scope>NUCLEOTIDE SEQUENCE</scope>
    <source>
        <strain evidence="2">IBT 26290</strain>
    </source>
</reference>
<dbReference type="RefSeq" id="XP_056543929.1">
    <property type="nucleotide sequence ID" value="XM_056688374.1"/>
</dbReference>
<reference evidence="2" key="1">
    <citation type="submission" date="2022-11" db="EMBL/GenBank/DDBJ databases">
        <authorList>
            <person name="Petersen C."/>
        </authorList>
    </citation>
    <scope>NUCLEOTIDE SEQUENCE</scope>
    <source>
        <strain evidence="2">IBT 26290</strain>
    </source>
</reference>
<evidence type="ECO:0000313" key="3">
    <source>
        <dbReference type="Proteomes" id="UP001149163"/>
    </source>
</evidence>
<gene>
    <name evidence="2" type="ORF">N7482_006249</name>
</gene>